<feature type="compositionally biased region" description="Basic residues" evidence="12">
    <location>
        <begin position="410"/>
        <end position="443"/>
    </location>
</feature>
<keyword evidence="9" id="KW-0406">Ion transport</keyword>
<evidence type="ECO:0000256" key="9">
    <source>
        <dbReference type="ARBA" id="ARBA00023065"/>
    </source>
</evidence>
<feature type="compositionally biased region" description="Low complexity" evidence="12">
    <location>
        <begin position="183"/>
        <end position="193"/>
    </location>
</feature>
<keyword evidence="4 13" id="KW-0812">Transmembrane</keyword>
<name>A0A835W631_CHLIN</name>
<comment type="caution">
    <text evidence="15">The sequence shown here is derived from an EMBL/GenBank/DDBJ whole genome shotgun (WGS) entry which is preliminary data.</text>
</comment>
<comment type="subcellular location">
    <subcellularLocation>
        <location evidence="1">Membrane</location>
        <topology evidence="1">Multi-pass membrane protein</topology>
    </subcellularLocation>
</comment>
<feature type="compositionally biased region" description="Gly residues" evidence="12">
    <location>
        <begin position="161"/>
        <end position="177"/>
    </location>
</feature>
<evidence type="ECO:0000256" key="11">
    <source>
        <dbReference type="ARBA" id="ARBA00023303"/>
    </source>
</evidence>
<dbReference type="InterPro" id="IPR014710">
    <property type="entry name" value="RmlC-like_jellyroll"/>
</dbReference>
<evidence type="ECO:0000313" key="16">
    <source>
        <dbReference type="Proteomes" id="UP000650467"/>
    </source>
</evidence>
<evidence type="ECO:0000256" key="8">
    <source>
        <dbReference type="ARBA" id="ARBA00022989"/>
    </source>
</evidence>
<feature type="region of interest" description="Disordered" evidence="12">
    <location>
        <begin position="135"/>
        <end position="466"/>
    </location>
</feature>
<dbReference type="SUPFAM" id="SSF81324">
    <property type="entry name" value="Voltage-gated potassium channels"/>
    <property type="match status" value="1"/>
</dbReference>
<dbReference type="Proteomes" id="UP000650467">
    <property type="component" value="Unassembled WGS sequence"/>
</dbReference>
<evidence type="ECO:0000256" key="5">
    <source>
        <dbReference type="ARBA" id="ARBA00022826"/>
    </source>
</evidence>
<feature type="transmembrane region" description="Helical" evidence="13">
    <location>
        <begin position="926"/>
        <end position="946"/>
    </location>
</feature>
<keyword evidence="2" id="KW-0813">Transport</keyword>
<reference evidence="15" key="1">
    <citation type="journal article" date="2020" name="bioRxiv">
        <title>Comparative genomics of Chlamydomonas.</title>
        <authorList>
            <person name="Craig R.J."/>
            <person name="Hasan A.R."/>
            <person name="Ness R.W."/>
            <person name="Keightley P.D."/>
        </authorList>
    </citation>
    <scope>NUCLEOTIDE SEQUENCE</scope>
    <source>
        <strain evidence="15">SAG 7.73</strain>
    </source>
</reference>
<feature type="region of interest" description="Disordered" evidence="12">
    <location>
        <begin position="1279"/>
        <end position="1342"/>
    </location>
</feature>
<dbReference type="Gene3D" id="1.10.287.70">
    <property type="match status" value="1"/>
</dbReference>
<sequence>MKSMMAHILRELDALRTQQEVLMKELTERQQQEDDHRTWVKQRFDVLEQEVREAVSAASTSAAAAGAASRSAAAMAAAAGGAGNAPIAPTLMKSPSFEFVRTGTQPTRSNRFESGGGFGILPAPGVGAGLARLPESAAEGGSPAGGSQAGDEDAGAAASGRGAGAGGGGGVAGGGVDAGKPQPSASTTSTSPTRRFRLPLLSSSEEEDDDSIDGGGTPSRAALAARARLQRARSKRTQAQQAAADAAIGGPGAGGDVTVGSRIGQPRSSASPFATARQQDAVVVSGFEDEPHWEASAGEGAGRGRGDGSGRLRRRELSTSTSGRENTLQEGDGAPSLSLPDSATDVGGPSDTGYRRGRSLRQSQAGPDDMLDHSHGSLRHWHSHGHHSLASTLFPTRGTTSAAPSSVHEGHHHLHHSHSQHSHGSHHHAHHHGHHGSLHHSNSHGHGDGHHGHTHSHGHGLAHPVFGQTHTSSRAASGYGNVSALFASSGGNRQTSGGDEAFGLPPLSPSGAPQVPLSPRSGGGGASERGRDGMDAAPSLARESMRSRETSVTERPADVEEASMKHFKGIPPRLVEIYRQRALTTHWSLANEVGLLSRVASRRGSVDMVRPVGLIRQAAQAAAAAAAVSANATENGGAPDLPGGGRGLSRIALLHATGSGKATSGGGGGGKEGGGGKDANGHAYEDLTDFEIIDPNVDYPRMIGDDAEEYERPMSLKERLKLYTVGLIRPEGRTKWDLFILALLVWVLFASPVIICFGLTGDIWHGDWLGIIELTVDLAFLFDIYLNFRTAYYDSKGHLVTERWRIARHYLRTWFVLDVICVIPYDLITAGTMGFLSMLKLLRVMRVGKVIRMIKMYRLLRVIRLPRIIERMEMFIDRGVLQVLAFILSVCLMAHLSACVFYYMAYLDGLGPNTWVAAYGVQDADLATKYLTSLYWAFTTTATVGYGDITPKTDKEKIIAIFVMCMGVSVVGYVTSSISNIMAIKNAQQTNIAAKKQLVMDVLKGRTIPSELSRRVYNYVDYVSSKMIRKDEAELLQELPFKLRSRMLQAIYADMLSRIPAVARLAPHVLIELVAQLKPRYFVEGDIVAMQGDYVDALYFVSEGLLEVRTYVFPADVEPWRIFEAVHKDELRHMPYTAEGRLKPRCYFGQAGVLHNGVWPGTVIARNCCELYGLDPEGLEHMIGIQPELQEMLGLPKAPIPACAAHAAFLSGPGANPLLPPTDRAVLLADFPIMDAAPRRGLMQNMFRSMGHMITGGLARASASHYPHMPVPAWGAGGGAGTGGGAHVATGGGPGSLARSSGSIVGWGSAPHGASGGGAGEVGAPGGAGGGAAPEGESAFSRLRHFTRPSRLSVQLPEHSRLLNGVERSDSFGGGNNRV</sequence>
<dbReference type="EMBL" id="JAEHOC010000006">
    <property type="protein sequence ID" value="KAG2440770.1"/>
    <property type="molecule type" value="Genomic_DNA"/>
</dbReference>
<keyword evidence="6" id="KW-0851">Voltage-gated channel</keyword>
<gene>
    <name evidence="15" type="ORF">HXX76_003626</name>
</gene>
<feature type="compositionally biased region" description="Basic and acidic residues" evidence="12">
    <location>
        <begin position="543"/>
        <end position="557"/>
    </location>
</feature>
<keyword evidence="3" id="KW-0633">Potassium transport</keyword>
<evidence type="ECO:0000256" key="7">
    <source>
        <dbReference type="ARBA" id="ARBA00022958"/>
    </source>
</evidence>
<protein>
    <recommendedName>
        <fullName evidence="14">Cyclic nucleotide-binding domain-containing protein</fullName>
    </recommendedName>
</protein>
<feature type="transmembrane region" description="Helical" evidence="13">
    <location>
        <begin position="958"/>
        <end position="976"/>
    </location>
</feature>
<keyword evidence="8 13" id="KW-1133">Transmembrane helix</keyword>
<evidence type="ECO:0000256" key="3">
    <source>
        <dbReference type="ARBA" id="ARBA00022538"/>
    </source>
</evidence>
<feature type="compositionally biased region" description="Basic residues" evidence="12">
    <location>
        <begin position="376"/>
        <end position="387"/>
    </location>
</feature>
<keyword evidence="5" id="KW-0631">Potassium channel</keyword>
<evidence type="ECO:0000256" key="10">
    <source>
        <dbReference type="ARBA" id="ARBA00023136"/>
    </source>
</evidence>
<dbReference type="GO" id="GO:0042391">
    <property type="term" value="P:regulation of membrane potential"/>
    <property type="evidence" value="ECO:0007669"/>
    <property type="project" value="TreeGrafter"/>
</dbReference>
<dbReference type="PANTHER" id="PTHR10217:SF435">
    <property type="entry name" value="POTASSIUM VOLTAGE-GATED CHANNEL PROTEIN EAG"/>
    <property type="match status" value="1"/>
</dbReference>
<feature type="compositionally biased region" description="Gly residues" evidence="12">
    <location>
        <begin position="663"/>
        <end position="678"/>
    </location>
</feature>
<dbReference type="FunFam" id="1.10.287.70:FF:000123">
    <property type="entry name" value="Potassium channel KAT3"/>
    <property type="match status" value="1"/>
</dbReference>
<feature type="region of interest" description="Disordered" evidence="12">
    <location>
        <begin position="658"/>
        <end position="678"/>
    </location>
</feature>
<proteinExistence type="predicted"/>
<feature type="compositionally biased region" description="Polar residues" evidence="12">
    <location>
        <begin position="266"/>
        <end position="278"/>
    </location>
</feature>
<keyword evidence="11" id="KW-0407">Ion channel</keyword>
<feature type="domain" description="Cyclic nucleotide-binding" evidence="14">
    <location>
        <begin position="1061"/>
        <end position="1184"/>
    </location>
</feature>
<dbReference type="GO" id="GO:0005886">
    <property type="term" value="C:plasma membrane"/>
    <property type="evidence" value="ECO:0007669"/>
    <property type="project" value="TreeGrafter"/>
</dbReference>
<evidence type="ECO:0000256" key="6">
    <source>
        <dbReference type="ARBA" id="ARBA00022882"/>
    </source>
</evidence>
<dbReference type="SUPFAM" id="SSF51206">
    <property type="entry name" value="cAMP-binding domain-like"/>
    <property type="match status" value="1"/>
</dbReference>
<dbReference type="OrthoDB" id="2019079at2759"/>
<dbReference type="PROSITE" id="PS50042">
    <property type="entry name" value="CNMP_BINDING_3"/>
    <property type="match status" value="1"/>
</dbReference>
<keyword evidence="7" id="KW-0630">Potassium</keyword>
<evidence type="ECO:0000259" key="14">
    <source>
        <dbReference type="PROSITE" id="PS50042"/>
    </source>
</evidence>
<dbReference type="CDD" id="cd00038">
    <property type="entry name" value="CAP_ED"/>
    <property type="match status" value="1"/>
</dbReference>
<feature type="compositionally biased region" description="Polar residues" evidence="12">
    <location>
        <begin position="389"/>
        <end position="404"/>
    </location>
</feature>
<dbReference type="SMART" id="SM00100">
    <property type="entry name" value="cNMP"/>
    <property type="match status" value="1"/>
</dbReference>
<feature type="compositionally biased region" description="Gly residues" evidence="12">
    <location>
        <begin position="1314"/>
        <end position="1333"/>
    </location>
</feature>
<evidence type="ECO:0000256" key="4">
    <source>
        <dbReference type="ARBA" id="ARBA00022692"/>
    </source>
</evidence>
<evidence type="ECO:0000256" key="12">
    <source>
        <dbReference type="SAM" id="MobiDB-lite"/>
    </source>
</evidence>
<feature type="transmembrane region" description="Helical" evidence="13">
    <location>
        <begin position="875"/>
        <end position="906"/>
    </location>
</feature>
<feature type="transmembrane region" description="Helical" evidence="13">
    <location>
        <begin position="809"/>
        <end position="828"/>
    </location>
</feature>
<keyword evidence="16" id="KW-1185">Reference proteome</keyword>
<dbReference type="PRINTS" id="PR01463">
    <property type="entry name" value="EAGCHANLFMLY"/>
</dbReference>
<dbReference type="InterPro" id="IPR005821">
    <property type="entry name" value="Ion_trans_dom"/>
</dbReference>
<accession>A0A835W631</accession>
<dbReference type="InterPro" id="IPR050818">
    <property type="entry name" value="KCNH_animal-type"/>
</dbReference>
<dbReference type="InterPro" id="IPR000595">
    <property type="entry name" value="cNMP-bd_dom"/>
</dbReference>
<dbReference type="GO" id="GO:0034702">
    <property type="term" value="C:monoatomic ion channel complex"/>
    <property type="evidence" value="ECO:0007669"/>
    <property type="project" value="UniProtKB-KW"/>
</dbReference>
<evidence type="ECO:0000256" key="1">
    <source>
        <dbReference type="ARBA" id="ARBA00004141"/>
    </source>
</evidence>
<evidence type="ECO:0000313" key="15">
    <source>
        <dbReference type="EMBL" id="KAG2440770.1"/>
    </source>
</evidence>
<dbReference type="PANTHER" id="PTHR10217">
    <property type="entry name" value="VOLTAGE AND LIGAND GATED POTASSIUM CHANNEL"/>
    <property type="match status" value="1"/>
</dbReference>
<evidence type="ECO:0000256" key="13">
    <source>
        <dbReference type="SAM" id="Phobius"/>
    </source>
</evidence>
<organism evidence="15 16">
    <name type="scientific">Chlamydomonas incerta</name>
    <dbReference type="NCBI Taxonomy" id="51695"/>
    <lineage>
        <taxon>Eukaryota</taxon>
        <taxon>Viridiplantae</taxon>
        <taxon>Chlorophyta</taxon>
        <taxon>core chlorophytes</taxon>
        <taxon>Chlorophyceae</taxon>
        <taxon>CS clade</taxon>
        <taxon>Chlamydomonadales</taxon>
        <taxon>Chlamydomonadaceae</taxon>
        <taxon>Chlamydomonas</taxon>
    </lineage>
</organism>
<feature type="transmembrane region" description="Helical" evidence="13">
    <location>
        <begin position="766"/>
        <end position="788"/>
    </location>
</feature>
<dbReference type="GO" id="GO:0005249">
    <property type="term" value="F:voltage-gated potassium channel activity"/>
    <property type="evidence" value="ECO:0007669"/>
    <property type="project" value="InterPro"/>
</dbReference>
<keyword evidence="10 13" id="KW-0472">Membrane</keyword>
<feature type="compositionally biased region" description="Low complexity" evidence="12">
    <location>
        <begin position="238"/>
        <end position="248"/>
    </location>
</feature>
<evidence type="ECO:0000256" key="2">
    <source>
        <dbReference type="ARBA" id="ARBA00022448"/>
    </source>
</evidence>
<feature type="compositionally biased region" description="Gly residues" evidence="12">
    <location>
        <begin position="1279"/>
        <end position="1295"/>
    </location>
</feature>
<feature type="region of interest" description="Disordered" evidence="12">
    <location>
        <begin position="490"/>
        <end position="557"/>
    </location>
</feature>
<dbReference type="Gene3D" id="1.10.287.630">
    <property type="entry name" value="Helix hairpin bin"/>
    <property type="match status" value="1"/>
</dbReference>
<dbReference type="InterPro" id="IPR003938">
    <property type="entry name" value="K_chnl_volt-dep_EAG/ELK/ERG"/>
</dbReference>
<dbReference type="Pfam" id="PF00520">
    <property type="entry name" value="Ion_trans"/>
    <property type="match status" value="1"/>
</dbReference>
<feature type="transmembrane region" description="Helical" evidence="13">
    <location>
        <begin position="738"/>
        <end position="760"/>
    </location>
</feature>
<dbReference type="Gene3D" id="2.60.120.10">
    <property type="entry name" value="Jelly Rolls"/>
    <property type="match status" value="1"/>
</dbReference>
<dbReference type="InterPro" id="IPR018490">
    <property type="entry name" value="cNMP-bd_dom_sf"/>
</dbReference>